<proteinExistence type="predicted"/>
<protein>
    <submittedName>
        <fullName evidence="1">Uncharacterized protein</fullName>
    </submittedName>
</protein>
<reference evidence="1" key="2">
    <citation type="journal article" date="2015" name="Data Brief">
        <title>Shoot transcriptome of the giant reed, Arundo donax.</title>
        <authorList>
            <person name="Barrero R.A."/>
            <person name="Guerrero F.D."/>
            <person name="Moolhuijzen P."/>
            <person name="Goolsby J.A."/>
            <person name="Tidwell J."/>
            <person name="Bellgard S.E."/>
            <person name="Bellgard M.I."/>
        </authorList>
    </citation>
    <scope>NUCLEOTIDE SEQUENCE</scope>
    <source>
        <tissue evidence="1">Shoot tissue taken approximately 20 cm above the soil surface</tissue>
    </source>
</reference>
<dbReference type="AlphaFoldDB" id="A0A0A9EJN2"/>
<sequence>MPAFLLQHSSFLNLQFLKEKIRNL</sequence>
<dbReference type="EMBL" id="GBRH01198692">
    <property type="protein sequence ID" value="JAD99203.1"/>
    <property type="molecule type" value="Transcribed_RNA"/>
</dbReference>
<accession>A0A0A9EJN2</accession>
<name>A0A0A9EJN2_ARUDO</name>
<reference evidence="1" key="1">
    <citation type="submission" date="2014-09" db="EMBL/GenBank/DDBJ databases">
        <authorList>
            <person name="Magalhaes I.L.F."/>
            <person name="Oliveira U."/>
            <person name="Santos F.R."/>
            <person name="Vidigal T.H.D.A."/>
            <person name="Brescovit A.D."/>
            <person name="Santos A.J."/>
        </authorList>
    </citation>
    <scope>NUCLEOTIDE SEQUENCE</scope>
    <source>
        <tissue evidence="1">Shoot tissue taken approximately 20 cm above the soil surface</tissue>
    </source>
</reference>
<evidence type="ECO:0000313" key="1">
    <source>
        <dbReference type="EMBL" id="JAD99203.1"/>
    </source>
</evidence>
<organism evidence="1">
    <name type="scientific">Arundo donax</name>
    <name type="common">Giant reed</name>
    <name type="synonym">Donax arundinaceus</name>
    <dbReference type="NCBI Taxonomy" id="35708"/>
    <lineage>
        <taxon>Eukaryota</taxon>
        <taxon>Viridiplantae</taxon>
        <taxon>Streptophyta</taxon>
        <taxon>Embryophyta</taxon>
        <taxon>Tracheophyta</taxon>
        <taxon>Spermatophyta</taxon>
        <taxon>Magnoliopsida</taxon>
        <taxon>Liliopsida</taxon>
        <taxon>Poales</taxon>
        <taxon>Poaceae</taxon>
        <taxon>PACMAD clade</taxon>
        <taxon>Arundinoideae</taxon>
        <taxon>Arundineae</taxon>
        <taxon>Arundo</taxon>
    </lineage>
</organism>